<dbReference type="GO" id="GO:0032259">
    <property type="term" value="P:methylation"/>
    <property type="evidence" value="ECO:0007669"/>
    <property type="project" value="UniProtKB-KW"/>
</dbReference>
<keyword evidence="1" id="KW-0489">Methyltransferase</keyword>
<feature type="region of interest" description="Disordered" evidence="4">
    <location>
        <begin position="1"/>
        <end position="22"/>
    </location>
</feature>
<protein>
    <recommendedName>
        <fullName evidence="5">Methyltransferase domain-containing protein</fullName>
    </recommendedName>
</protein>
<accession>A0A291N0B7</accession>
<dbReference type="AlphaFoldDB" id="A0A291N0B7"/>
<dbReference type="SUPFAM" id="SSF53335">
    <property type="entry name" value="S-adenosyl-L-methionine-dependent methyltransferases"/>
    <property type="match status" value="1"/>
</dbReference>
<dbReference type="KEGG" id="sya:A6768_12880"/>
<evidence type="ECO:0000313" key="7">
    <source>
        <dbReference type="Proteomes" id="UP000219422"/>
    </source>
</evidence>
<organism evidence="6 7">
    <name type="scientific">Sphingobium yanoikuyae</name>
    <name type="common">Sphingomonas yanoikuyae</name>
    <dbReference type="NCBI Taxonomy" id="13690"/>
    <lineage>
        <taxon>Bacteria</taxon>
        <taxon>Pseudomonadati</taxon>
        <taxon>Pseudomonadota</taxon>
        <taxon>Alphaproteobacteria</taxon>
        <taxon>Sphingomonadales</taxon>
        <taxon>Sphingomonadaceae</taxon>
        <taxon>Sphingobium</taxon>
    </lineage>
</organism>
<name>A0A291N0B7_SPHYA</name>
<keyword evidence="2" id="KW-0808">Transferase</keyword>
<keyword evidence="3" id="KW-0949">S-adenosyl-L-methionine</keyword>
<dbReference type="Gene3D" id="3.40.50.150">
    <property type="entry name" value="Vaccinia Virus protein VP39"/>
    <property type="match status" value="1"/>
</dbReference>
<dbReference type="GO" id="GO:0008168">
    <property type="term" value="F:methyltransferase activity"/>
    <property type="evidence" value="ECO:0007669"/>
    <property type="project" value="UniProtKB-KW"/>
</dbReference>
<evidence type="ECO:0000256" key="1">
    <source>
        <dbReference type="ARBA" id="ARBA00022603"/>
    </source>
</evidence>
<gene>
    <name evidence="6" type="ORF">A6768_12880</name>
</gene>
<feature type="domain" description="Methyltransferase" evidence="5">
    <location>
        <begin position="125"/>
        <end position="223"/>
    </location>
</feature>
<dbReference type="RefSeq" id="WP_097383916.1">
    <property type="nucleotide sequence ID" value="NZ_CP023741.1"/>
</dbReference>
<dbReference type="EMBL" id="CP023741">
    <property type="protein sequence ID" value="ATI80792.1"/>
    <property type="molecule type" value="Genomic_DNA"/>
</dbReference>
<evidence type="ECO:0000256" key="4">
    <source>
        <dbReference type="SAM" id="MobiDB-lite"/>
    </source>
</evidence>
<evidence type="ECO:0000256" key="2">
    <source>
        <dbReference type="ARBA" id="ARBA00022679"/>
    </source>
</evidence>
<sequence length="285" mass="31167">MTGDPPGDIPPSAAPPGAADTSVGLHHAFASDETTIAGNGDGGHRRSRGNRLVFMSLRDIGLFQRSARTDAAIGRARKRRGNAAAFEEAYARGDPWGAGDPRYLYQRRKYETLLGLLPQDRYERVLDIGSGLGHMARRLLARATDVVGVDIAQGAVDQARLLHAEIPNLHFIQGDLLRLPEILDGGFDLVVLADTIYYLPPPIDDALLKMLATRVARLLRPGGMLVLCNHFFFSADRDSRLSRRIHDAFAWSPAWKLGAHHRRPFYLVSLLTKSSAAAITSVTAT</sequence>
<proteinExistence type="predicted"/>
<reference evidence="6 7" key="1">
    <citation type="submission" date="2017-10" db="EMBL/GenBank/DDBJ databases">
        <title>Sphingobium yanoikuyae S72.</title>
        <authorList>
            <person name="Sanchez E."/>
            <person name="Bustos P."/>
            <person name="Mendoza P."/>
            <person name="Guo X."/>
            <person name="Mendoza A."/>
        </authorList>
    </citation>
    <scope>NUCLEOTIDE SEQUENCE [LARGE SCALE GENOMIC DNA]</scope>
    <source>
        <strain evidence="6 7">S72</strain>
    </source>
</reference>
<evidence type="ECO:0000259" key="5">
    <source>
        <dbReference type="Pfam" id="PF13649"/>
    </source>
</evidence>
<dbReference type="Pfam" id="PF13649">
    <property type="entry name" value="Methyltransf_25"/>
    <property type="match status" value="1"/>
</dbReference>
<dbReference type="PANTHER" id="PTHR43464:SF19">
    <property type="entry name" value="UBIQUINONE BIOSYNTHESIS O-METHYLTRANSFERASE, MITOCHONDRIAL"/>
    <property type="match status" value="1"/>
</dbReference>
<dbReference type="InterPro" id="IPR041698">
    <property type="entry name" value="Methyltransf_25"/>
</dbReference>
<dbReference type="GeneID" id="57777723"/>
<evidence type="ECO:0000313" key="6">
    <source>
        <dbReference type="EMBL" id="ATI80792.1"/>
    </source>
</evidence>
<dbReference type="PANTHER" id="PTHR43464">
    <property type="entry name" value="METHYLTRANSFERASE"/>
    <property type="match status" value="1"/>
</dbReference>
<evidence type="ECO:0000256" key="3">
    <source>
        <dbReference type="ARBA" id="ARBA00022691"/>
    </source>
</evidence>
<dbReference type="InterPro" id="IPR029063">
    <property type="entry name" value="SAM-dependent_MTases_sf"/>
</dbReference>
<dbReference type="CDD" id="cd02440">
    <property type="entry name" value="AdoMet_MTases"/>
    <property type="match status" value="1"/>
</dbReference>
<dbReference type="Proteomes" id="UP000219422">
    <property type="component" value="Chromosome"/>
</dbReference>